<keyword evidence="6" id="KW-0812">Transmembrane</keyword>
<dbReference type="GO" id="GO:0030295">
    <property type="term" value="F:protein kinase activator activity"/>
    <property type="evidence" value="ECO:0007669"/>
    <property type="project" value="TreeGrafter"/>
</dbReference>
<keyword evidence="10" id="KW-1185">Reference proteome</keyword>
<dbReference type="PRINTS" id="PR00344">
    <property type="entry name" value="BCTRLSENSOR"/>
</dbReference>
<feature type="domain" description="PAS" evidence="8">
    <location>
        <begin position="89"/>
        <end position="126"/>
    </location>
</feature>
<dbReference type="PROSITE" id="PS50109">
    <property type="entry name" value="HIS_KIN"/>
    <property type="match status" value="1"/>
</dbReference>
<dbReference type="GO" id="GO:0007234">
    <property type="term" value="P:osmosensory signaling via phosphorelay pathway"/>
    <property type="evidence" value="ECO:0007669"/>
    <property type="project" value="TreeGrafter"/>
</dbReference>
<evidence type="ECO:0000259" key="7">
    <source>
        <dbReference type="PROSITE" id="PS50109"/>
    </source>
</evidence>
<dbReference type="InterPro" id="IPR036890">
    <property type="entry name" value="HATPase_C_sf"/>
</dbReference>
<evidence type="ECO:0000313" key="10">
    <source>
        <dbReference type="Proteomes" id="UP000633278"/>
    </source>
</evidence>
<dbReference type="Proteomes" id="UP000633278">
    <property type="component" value="Unassembled WGS sequence"/>
</dbReference>
<dbReference type="AlphaFoldDB" id="A0A917HX65"/>
<keyword evidence="4 9" id="KW-0418">Kinase</keyword>
<proteinExistence type="predicted"/>
<dbReference type="PANTHER" id="PTHR42878:SF15">
    <property type="entry name" value="BACTERIOPHYTOCHROME"/>
    <property type="match status" value="1"/>
</dbReference>
<dbReference type="InterPro" id="IPR000014">
    <property type="entry name" value="PAS"/>
</dbReference>
<dbReference type="RefSeq" id="WP_188598086.1">
    <property type="nucleotide sequence ID" value="NZ_BMJW01000001.1"/>
</dbReference>
<protein>
    <recommendedName>
        <fullName evidence="2">histidine kinase</fullName>
        <ecNumber evidence="2">2.7.13.3</ecNumber>
    </recommendedName>
</protein>
<dbReference type="EC" id="2.7.13.3" evidence="2"/>
<evidence type="ECO:0000259" key="8">
    <source>
        <dbReference type="PROSITE" id="PS50112"/>
    </source>
</evidence>
<dbReference type="PROSITE" id="PS50112">
    <property type="entry name" value="PAS"/>
    <property type="match status" value="1"/>
</dbReference>
<dbReference type="SUPFAM" id="SSF55785">
    <property type="entry name" value="PYP-like sensor domain (PAS domain)"/>
    <property type="match status" value="1"/>
</dbReference>
<dbReference type="EMBL" id="BMJW01000001">
    <property type="protein sequence ID" value="GGG94057.1"/>
    <property type="molecule type" value="Genomic_DNA"/>
</dbReference>
<evidence type="ECO:0000256" key="5">
    <source>
        <dbReference type="ARBA" id="ARBA00023136"/>
    </source>
</evidence>
<dbReference type="Gene3D" id="3.30.565.10">
    <property type="entry name" value="Histidine kinase-like ATPase, C-terminal domain"/>
    <property type="match status" value="1"/>
</dbReference>
<evidence type="ECO:0000256" key="1">
    <source>
        <dbReference type="ARBA" id="ARBA00000085"/>
    </source>
</evidence>
<comment type="catalytic activity">
    <reaction evidence="1">
        <text>ATP + protein L-histidine = ADP + protein N-phospho-L-histidine.</text>
        <dbReference type="EC" id="2.7.13.3"/>
    </reaction>
</comment>
<reference evidence="9" key="1">
    <citation type="journal article" date="2014" name="Int. J. Syst. Evol. Microbiol.">
        <title>Complete genome sequence of Corynebacterium casei LMG S-19264T (=DSM 44701T), isolated from a smear-ripened cheese.</title>
        <authorList>
            <consortium name="US DOE Joint Genome Institute (JGI-PGF)"/>
            <person name="Walter F."/>
            <person name="Albersmeier A."/>
            <person name="Kalinowski J."/>
            <person name="Ruckert C."/>
        </authorList>
    </citation>
    <scope>NUCLEOTIDE SEQUENCE</scope>
    <source>
        <strain evidence="9">CGMCC 1.15763</strain>
    </source>
</reference>
<keyword evidence="5 6" id="KW-0472">Membrane</keyword>
<comment type="caution">
    <text evidence="9">The sequence shown here is derived from an EMBL/GenBank/DDBJ whole genome shotgun (WGS) entry which is preliminary data.</text>
</comment>
<evidence type="ECO:0000256" key="2">
    <source>
        <dbReference type="ARBA" id="ARBA00012438"/>
    </source>
</evidence>
<evidence type="ECO:0000256" key="3">
    <source>
        <dbReference type="ARBA" id="ARBA00022679"/>
    </source>
</evidence>
<keyword evidence="6" id="KW-1133">Transmembrane helix</keyword>
<dbReference type="InterPro" id="IPR004358">
    <property type="entry name" value="Sig_transdc_His_kin-like_C"/>
</dbReference>
<accession>A0A917HX65</accession>
<feature type="transmembrane region" description="Helical" evidence="6">
    <location>
        <begin position="14"/>
        <end position="33"/>
    </location>
</feature>
<dbReference type="SMART" id="SM00387">
    <property type="entry name" value="HATPase_c"/>
    <property type="match status" value="1"/>
</dbReference>
<dbReference type="InterPro" id="IPR005467">
    <property type="entry name" value="His_kinase_dom"/>
</dbReference>
<dbReference type="SUPFAM" id="SSF55874">
    <property type="entry name" value="ATPase domain of HSP90 chaperone/DNA topoisomerase II/histidine kinase"/>
    <property type="match status" value="1"/>
</dbReference>
<sequence>MLFAYSLFKFSTEISFFLGILLLILIAQFVFSFNKTNKKIAYFFDAIKNNDSTLYFTEAASKTPTKELNAHLNKVNTIIQKIKLKNKAQDQYYKSIIESAEIGVLTVNAQHHILFANQSVKKLLNYDSLTHIQQLKKVDTPLFELLKTLKPFSNKIIELTNERETKLLTLNATHIKLNNESLLLVVATNIKNELDNKEIDSWVKLTKVLTHEIMNSIAPISSITDTLYHRLKEQQTAPSQELFKDTLMGLQVIKEQSKSLQDFVISYRSFSGVSSPEKQVINVTELLQKIHALFSSEQASKKSLFTVDCKDASLQIFADENQISQVLFNLVKNAVESPMGVEAKKIQLSAFSTGQNSVAIKITDNGAGISKDQIEQVFVPFFSTKKEGSGVGLSLSKHIMKMHNGSLTVHSTPNKSTSFTLIF</sequence>
<dbReference type="InterPro" id="IPR035965">
    <property type="entry name" value="PAS-like_dom_sf"/>
</dbReference>
<dbReference type="PANTHER" id="PTHR42878">
    <property type="entry name" value="TWO-COMPONENT HISTIDINE KINASE"/>
    <property type="match status" value="1"/>
</dbReference>
<dbReference type="InterPro" id="IPR003594">
    <property type="entry name" value="HATPase_dom"/>
</dbReference>
<evidence type="ECO:0000313" key="9">
    <source>
        <dbReference type="EMBL" id="GGG94057.1"/>
    </source>
</evidence>
<feature type="domain" description="Histidine kinase" evidence="7">
    <location>
        <begin position="208"/>
        <end position="423"/>
    </location>
</feature>
<organism evidence="9 10">
    <name type="scientific">Polaribacter pacificus</name>
    <dbReference type="NCBI Taxonomy" id="1775173"/>
    <lineage>
        <taxon>Bacteria</taxon>
        <taxon>Pseudomonadati</taxon>
        <taxon>Bacteroidota</taxon>
        <taxon>Flavobacteriia</taxon>
        <taxon>Flavobacteriales</taxon>
        <taxon>Flavobacteriaceae</taxon>
    </lineage>
</organism>
<dbReference type="Gene3D" id="3.30.450.20">
    <property type="entry name" value="PAS domain"/>
    <property type="match status" value="1"/>
</dbReference>
<dbReference type="GO" id="GO:0004673">
    <property type="term" value="F:protein histidine kinase activity"/>
    <property type="evidence" value="ECO:0007669"/>
    <property type="project" value="UniProtKB-EC"/>
</dbReference>
<dbReference type="GO" id="GO:0016020">
    <property type="term" value="C:membrane"/>
    <property type="evidence" value="ECO:0007669"/>
    <property type="project" value="UniProtKB-SubCell"/>
</dbReference>
<dbReference type="InterPro" id="IPR050351">
    <property type="entry name" value="BphY/WalK/GraS-like"/>
</dbReference>
<evidence type="ECO:0000256" key="6">
    <source>
        <dbReference type="SAM" id="Phobius"/>
    </source>
</evidence>
<dbReference type="Pfam" id="PF13188">
    <property type="entry name" value="PAS_8"/>
    <property type="match status" value="1"/>
</dbReference>
<reference evidence="9" key="2">
    <citation type="submission" date="2020-09" db="EMBL/GenBank/DDBJ databases">
        <authorList>
            <person name="Sun Q."/>
            <person name="Zhou Y."/>
        </authorList>
    </citation>
    <scope>NUCLEOTIDE SEQUENCE</scope>
    <source>
        <strain evidence="9">CGMCC 1.15763</strain>
    </source>
</reference>
<keyword evidence="3" id="KW-0808">Transferase</keyword>
<name>A0A917HX65_9FLAO</name>
<gene>
    <name evidence="9" type="ORF">GCM10011416_09130</name>
</gene>
<evidence type="ECO:0000256" key="4">
    <source>
        <dbReference type="ARBA" id="ARBA00022777"/>
    </source>
</evidence>
<dbReference type="Pfam" id="PF02518">
    <property type="entry name" value="HATPase_c"/>
    <property type="match status" value="1"/>
</dbReference>
<dbReference type="GO" id="GO:0000156">
    <property type="term" value="F:phosphorelay response regulator activity"/>
    <property type="evidence" value="ECO:0007669"/>
    <property type="project" value="TreeGrafter"/>
</dbReference>